<feature type="region of interest" description="Disordered" evidence="1">
    <location>
        <begin position="34"/>
        <end position="116"/>
    </location>
</feature>
<evidence type="ECO:0000256" key="1">
    <source>
        <dbReference type="SAM" id="MobiDB-lite"/>
    </source>
</evidence>
<reference evidence="2" key="1">
    <citation type="submission" date="2018-04" db="EMBL/GenBank/DDBJ databases">
        <title>Transcriptome of Schizaphis graminum biotype I.</title>
        <authorList>
            <person name="Scully E.D."/>
            <person name="Geib S.M."/>
            <person name="Palmer N.A."/>
            <person name="Koch K."/>
            <person name="Bradshaw J."/>
            <person name="Heng-Moss T."/>
            <person name="Sarath G."/>
        </authorList>
    </citation>
    <scope>NUCLEOTIDE SEQUENCE</scope>
</reference>
<protein>
    <submittedName>
        <fullName evidence="2">Uncharacterized protein</fullName>
    </submittedName>
</protein>
<name>A0A2S2NCR8_SCHGA</name>
<feature type="compositionally biased region" description="Acidic residues" evidence="1">
    <location>
        <begin position="47"/>
        <end position="116"/>
    </location>
</feature>
<gene>
    <name evidence="2" type="ORF">g.158599</name>
</gene>
<sequence>MQTYPTKRSPNYRPNNCKSLREKRCRFRDTCSGLGSIHYQGKQAQDQYDEQDEDMESEEEEEEDDEDAEDAEEEEKDEEVEVEVEDCDYDGDDDNVDDEDYDEEEDEEENDYEDELKDLVLGRKRKQLDDVDGKGGSVARVVPTVDNAITCWGPQSLIGYKINRVTRYSANVVLLAHGNRSLYVLTIQRNQVTSIASKLFTRYRSHRSSSTTMISYKLPGGQFILTEDESQNYQKNSINSCTCPDDQQWYSAGINHFITQLTTCNPTTTTMTKMGQSSDNRSQFVLLGNWYRTQQDDDYKAFLMDNSTRCHCHRRSNNNYYPYKPAHVSRRLAGHKRVYAVPDACRLFPDAVSTFRLQTPLVKTKIATTKTETAITTTTITTTYKCKFVPLARLHENSRMYGPVLSSLPAVLSG</sequence>
<proteinExistence type="predicted"/>
<organism evidence="2">
    <name type="scientific">Schizaphis graminum</name>
    <name type="common">Green bug aphid</name>
    <dbReference type="NCBI Taxonomy" id="13262"/>
    <lineage>
        <taxon>Eukaryota</taxon>
        <taxon>Metazoa</taxon>
        <taxon>Ecdysozoa</taxon>
        <taxon>Arthropoda</taxon>
        <taxon>Hexapoda</taxon>
        <taxon>Insecta</taxon>
        <taxon>Pterygota</taxon>
        <taxon>Neoptera</taxon>
        <taxon>Paraneoptera</taxon>
        <taxon>Hemiptera</taxon>
        <taxon>Sternorrhyncha</taxon>
        <taxon>Aphidomorpha</taxon>
        <taxon>Aphidoidea</taxon>
        <taxon>Aphididae</taxon>
        <taxon>Aphidini</taxon>
        <taxon>Schizaphis</taxon>
    </lineage>
</organism>
<dbReference type="AlphaFoldDB" id="A0A2S2NCR8"/>
<evidence type="ECO:0000313" key="2">
    <source>
        <dbReference type="EMBL" id="MBY14983.1"/>
    </source>
</evidence>
<dbReference type="EMBL" id="GGMR01002364">
    <property type="protein sequence ID" value="MBY14983.1"/>
    <property type="molecule type" value="Transcribed_RNA"/>
</dbReference>
<accession>A0A2S2NCR8</accession>